<accession>A0A4Q7MSG4</accession>
<keyword evidence="3" id="KW-0732">Signal</keyword>
<evidence type="ECO:0000256" key="1">
    <source>
        <dbReference type="ARBA" id="ARBA00006625"/>
    </source>
</evidence>
<evidence type="ECO:0000313" key="6">
    <source>
        <dbReference type="Proteomes" id="UP000293874"/>
    </source>
</evidence>
<organism evidence="5 6">
    <name type="scientific">Pseudobacter ginsenosidimutans</name>
    <dbReference type="NCBI Taxonomy" id="661488"/>
    <lineage>
        <taxon>Bacteria</taxon>
        <taxon>Pseudomonadati</taxon>
        <taxon>Bacteroidota</taxon>
        <taxon>Chitinophagia</taxon>
        <taxon>Chitinophagales</taxon>
        <taxon>Chitinophagaceae</taxon>
        <taxon>Pseudobacter</taxon>
    </lineage>
</organism>
<gene>
    <name evidence="5" type="ORF">EV199_2714</name>
</gene>
<feature type="chain" id="PRO_5020183520" evidence="3">
    <location>
        <begin position="20"/>
        <end position="348"/>
    </location>
</feature>
<dbReference type="Pfam" id="PF02275">
    <property type="entry name" value="CBAH"/>
    <property type="match status" value="1"/>
</dbReference>
<evidence type="ECO:0000313" key="5">
    <source>
        <dbReference type="EMBL" id="RZS70819.1"/>
    </source>
</evidence>
<evidence type="ECO:0000256" key="3">
    <source>
        <dbReference type="SAM" id="SignalP"/>
    </source>
</evidence>
<dbReference type="SUPFAM" id="SSF56235">
    <property type="entry name" value="N-terminal nucleophile aminohydrolases (Ntn hydrolases)"/>
    <property type="match status" value="1"/>
</dbReference>
<evidence type="ECO:0000256" key="2">
    <source>
        <dbReference type="ARBA" id="ARBA00022801"/>
    </source>
</evidence>
<dbReference type="InterPro" id="IPR029055">
    <property type="entry name" value="Ntn_hydrolases_N"/>
</dbReference>
<reference evidence="5 6" key="1">
    <citation type="submission" date="2019-02" db="EMBL/GenBank/DDBJ databases">
        <title>Genomic Encyclopedia of Type Strains, Phase IV (KMG-IV): sequencing the most valuable type-strain genomes for metagenomic binning, comparative biology and taxonomic classification.</title>
        <authorList>
            <person name="Goeker M."/>
        </authorList>
    </citation>
    <scope>NUCLEOTIDE SEQUENCE [LARGE SCALE GENOMIC DNA]</scope>
    <source>
        <strain evidence="5 6">DSM 18116</strain>
    </source>
</reference>
<dbReference type="Proteomes" id="UP000293874">
    <property type="component" value="Unassembled WGS sequence"/>
</dbReference>
<dbReference type="InterPro" id="IPR029132">
    <property type="entry name" value="CBAH/NAAA_C"/>
</dbReference>
<dbReference type="PANTHER" id="PTHR35527">
    <property type="entry name" value="CHOLOYLGLYCINE HYDROLASE"/>
    <property type="match status" value="1"/>
</dbReference>
<dbReference type="RefSeq" id="WP_130541367.1">
    <property type="nucleotide sequence ID" value="NZ_CP042431.1"/>
</dbReference>
<keyword evidence="2" id="KW-0378">Hydrolase</keyword>
<comment type="similarity">
    <text evidence="1">Belongs to the peptidase C59 family.</text>
</comment>
<proteinExistence type="inferred from homology"/>
<dbReference type="PANTHER" id="PTHR35527:SF2">
    <property type="entry name" value="HYDROLASE"/>
    <property type="match status" value="1"/>
</dbReference>
<dbReference type="AlphaFoldDB" id="A0A4Q7MSG4"/>
<dbReference type="EMBL" id="SGXA01000002">
    <property type="protein sequence ID" value="RZS70819.1"/>
    <property type="molecule type" value="Genomic_DNA"/>
</dbReference>
<dbReference type="OrthoDB" id="1265391at2"/>
<sequence length="348" mass="38407">MKKLVALLLLLASAIPGFACSTFLLNKNGQLVFGRNYDWVSGNGILLVNAAGLQKKAFLTSGDQPVSWTSRYGSVTFNQFGKEMPHGGMNEKGLVVELMWLQGTSYPAADKRAALNELQWIQYQLDNCASIEEVLATDKKIRIDRDHAAPLHYLVADASGKAATIEFLDGKTVVHQGSALSAPVLTNSTYQSSVAQLDPATRSNESNNSLDRFTKACQMLQQYQQGNNSTAPVDYAFNILNNVSQAQYTKWSIVYDISNRQIHFITNGNTQRRSISFADLDFQCSSQAKFIDINTSFKGNIAGNLKPLDATQNLLVVRKSVEQSRTHLEITEESIVALGKYFSSIKCK</sequence>
<feature type="domain" description="Choloylglycine hydrolase/NAAA C-terminal" evidence="4">
    <location>
        <begin position="20"/>
        <end position="197"/>
    </location>
</feature>
<dbReference type="GO" id="GO:0016787">
    <property type="term" value="F:hydrolase activity"/>
    <property type="evidence" value="ECO:0007669"/>
    <property type="project" value="UniProtKB-KW"/>
</dbReference>
<evidence type="ECO:0000259" key="4">
    <source>
        <dbReference type="Pfam" id="PF02275"/>
    </source>
</evidence>
<protein>
    <submittedName>
        <fullName evidence="5">Penicillin amidase</fullName>
    </submittedName>
</protein>
<keyword evidence="6" id="KW-1185">Reference proteome</keyword>
<dbReference type="Gene3D" id="3.60.60.10">
    <property type="entry name" value="Penicillin V Acylase, Chain A"/>
    <property type="match status" value="1"/>
</dbReference>
<name>A0A4Q7MSG4_9BACT</name>
<comment type="caution">
    <text evidence="5">The sequence shown here is derived from an EMBL/GenBank/DDBJ whole genome shotgun (WGS) entry which is preliminary data.</text>
</comment>
<dbReference type="InterPro" id="IPR052193">
    <property type="entry name" value="Peptidase_C59"/>
</dbReference>
<feature type="signal peptide" evidence="3">
    <location>
        <begin position="1"/>
        <end position="19"/>
    </location>
</feature>